<organism evidence="2 3">
    <name type="scientific">Flaviramulus basaltis</name>
    <dbReference type="NCBI Taxonomy" id="369401"/>
    <lineage>
        <taxon>Bacteria</taxon>
        <taxon>Pseudomonadati</taxon>
        <taxon>Bacteroidota</taxon>
        <taxon>Flavobacteriia</taxon>
        <taxon>Flavobacteriales</taxon>
        <taxon>Flavobacteriaceae</taxon>
        <taxon>Flaviramulus</taxon>
    </lineage>
</organism>
<feature type="domain" description="CBM6" evidence="1">
    <location>
        <begin position="136"/>
        <end position="281"/>
    </location>
</feature>
<dbReference type="InterPro" id="IPR005084">
    <property type="entry name" value="CBM6"/>
</dbReference>
<dbReference type="SUPFAM" id="SSF49785">
    <property type="entry name" value="Galactose-binding domain-like"/>
    <property type="match status" value="2"/>
</dbReference>
<dbReference type="RefSeq" id="WP_072403687.1">
    <property type="nucleotide sequence ID" value="NZ_FPKV01000006.1"/>
</dbReference>
<dbReference type="Gene3D" id="2.60.120.260">
    <property type="entry name" value="Galactose-binding domain-like"/>
    <property type="match status" value="1"/>
</dbReference>
<dbReference type="InterPro" id="IPR013783">
    <property type="entry name" value="Ig-like_fold"/>
</dbReference>
<gene>
    <name evidence="2" type="ORF">SAMN05428642_10649</name>
</gene>
<dbReference type="InterPro" id="IPR035986">
    <property type="entry name" value="PKD_dom_sf"/>
</dbReference>
<dbReference type="InterPro" id="IPR008979">
    <property type="entry name" value="Galactose-bd-like_sf"/>
</dbReference>
<dbReference type="Proteomes" id="UP000182544">
    <property type="component" value="Unassembled WGS sequence"/>
</dbReference>
<dbReference type="Gene3D" id="2.60.120.430">
    <property type="entry name" value="Galactose-binding lectin"/>
    <property type="match status" value="1"/>
</dbReference>
<evidence type="ECO:0000313" key="2">
    <source>
        <dbReference type="EMBL" id="SFZ95039.1"/>
    </source>
</evidence>
<evidence type="ECO:0000313" key="3">
    <source>
        <dbReference type="Proteomes" id="UP000182544"/>
    </source>
</evidence>
<proteinExistence type="predicted"/>
<accession>A0A1K2IRP0</accession>
<keyword evidence="3" id="KW-1185">Reference proteome</keyword>
<dbReference type="AlphaFoldDB" id="A0A1K2IRP0"/>
<dbReference type="Pfam" id="PF03422">
    <property type="entry name" value="CBM_6"/>
    <property type="match status" value="1"/>
</dbReference>
<dbReference type="EMBL" id="FPKV01000006">
    <property type="protein sequence ID" value="SFZ95039.1"/>
    <property type="molecule type" value="Genomic_DNA"/>
</dbReference>
<dbReference type="STRING" id="369401.SAMN05428642_10649"/>
<evidence type="ECO:0000259" key="1">
    <source>
        <dbReference type="PROSITE" id="PS51175"/>
    </source>
</evidence>
<dbReference type="GO" id="GO:0030246">
    <property type="term" value="F:carbohydrate binding"/>
    <property type="evidence" value="ECO:0007669"/>
    <property type="project" value="InterPro"/>
</dbReference>
<reference evidence="2 3" key="1">
    <citation type="submission" date="2016-10" db="EMBL/GenBank/DDBJ databases">
        <authorList>
            <person name="de Groot N.N."/>
        </authorList>
    </citation>
    <scope>NUCLEOTIDE SEQUENCE [LARGE SCALE GENOMIC DNA]</scope>
    <source>
        <strain evidence="2 3">DSM 18180</strain>
    </source>
</reference>
<dbReference type="OrthoDB" id="9800955at2"/>
<dbReference type="PROSITE" id="PS51257">
    <property type="entry name" value="PROKAR_LIPOPROTEIN"/>
    <property type="match status" value="1"/>
</dbReference>
<dbReference type="CDD" id="cd04080">
    <property type="entry name" value="CBM6_cellulase-like"/>
    <property type="match status" value="1"/>
</dbReference>
<name>A0A1K2IRP0_9FLAO</name>
<protein>
    <submittedName>
        <fullName evidence="2">Carbohydrate binding module (Family 6)</fullName>
    </submittedName>
</protein>
<sequence length="454" mass="50207">MILKKIQKIKSYYLTGLILFGLLSCEDEIREVTLYEKGNIEASTSSTNITVDESISYQDLSTKVQSITWAFEGGNPSTSFNSNVDVTYNESGVYITTLEVKFIDNQIEKKEYTIEVYPLAIVPQNPFSGSPKPTETKIQFEDFDFGGESISYHDTDSNNDGNSNYRFGHGVDIETTNDESGNFDITNITDGEWLEYTIFVETASIYDINFKLLAETNGSSIIVQRVNGTNVTDLGDTGAITSTDGVYTTVTAENVNLEAGQHVLRMLFSGSGIKANYFEIINTIYIPPVEKFGIYTENTDLVGSTPIQLQVNNQFAINTITDDPYEGTKALSFTIDGSADWAMASIIPDTPVDISSYVNYNVALKSTSNGTILIRLQGGGQRGIISLDAASEPYGFKRDGNWHLISIPLTDFLADNPALNLSSITDLMVLRSSPDDVRNANNYDFYLDNFYLSR</sequence>
<dbReference type="SUPFAM" id="SSF49299">
    <property type="entry name" value="PKD domain"/>
    <property type="match status" value="1"/>
</dbReference>
<dbReference type="PROSITE" id="PS51175">
    <property type="entry name" value="CBM6"/>
    <property type="match status" value="1"/>
</dbReference>
<dbReference type="Gene3D" id="2.60.40.10">
    <property type="entry name" value="Immunoglobulins"/>
    <property type="match status" value="1"/>
</dbReference>